<sequence length="364" mass="38889">MTLLAETPRGQTGGASRATRVATGAALFSALVLSACGQDQPREPDLPADADAAAEMPQPPPPRTGEPLFVDAAVAQSLCGLLDQDEAAEPLEAVTGLPMLHQISTGFGVEHHLIFDHCIMTMADEHMTTEMIHLSWSVDTVDAQGWEDFLSRAEEAAEDRPEEISPNVDAVRIGDSAHLYSGERILTVRGGAQNSAAAADEGFLNLVGEAAADLPAPEPIRTTPACAQHDDAVEALLGGPIQAARSDPSSFPSCAWRTDSAVLTATVNAIPEPEQAMQMWEEDAEEVDGPGQITLWLEDQSLITLLENQTLISVTALPSSEYEAEELSTFMADFAPHYDREEPLFRMLRDAPGTLSPDGEPTPE</sequence>
<accession>A0ABU1FQV9</accession>
<dbReference type="Proteomes" id="UP001260872">
    <property type="component" value="Unassembled WGS sequence"/>
</dbReference>
<feature type="compositionally biased region" description="Low complexity" evidence="1">
    <location>
        <begin position="47"/>
        <end position="56"/>
    </location>
</feature>
<name>A0ABU1FQV9_9MICC</name>
<protein>
    <recommendedName>
        <fullName evidence="4">Lipoprotein</fullName>
    </recommendedName>
</protein>
<keyword evidence="3" id="KW-1185">Reference proteome</keyword>
<proteinExistence type="predicted"/>
<feature type="region of interest" description="Disordered" evidence="1">
    <location>
        <begin position="38"/>
        <end position="65"/>
    </location>
</feature>
<evidence type="ECO:0000313" key="2">
    <source>
        <dbReference type="EMBL" id="MDR5711030.1"/>
    </source>
</evidence>
<dbReference type="EMBL" id="JAVKGT010000004">
    <property type="protein sequence ID" value="MDR5711030.1"/>
    <property type="molecule type" value="Genomic_DNA"/>
</dbReference>
<gene>
    <name evidence="2" type="ORF">RH857_02595</name>
</gene>
<evidence type="ECO:0000256" key="1">
    <source>
        <dbReference type="SAM" id="MobiDB-lite"/>
    </source>
</evidence>
<organism evidence="2 3">
    <name type="scientific">Nesterenkonia flava</name>
    <dbReference type="NCBI Taxonomy" id="469799"/>
    <lineage>
        <taxon>Bacteria</taxon>
        <taxon>Bacillati</taxon>
        <taxon>Actinomycetota</taxon>
        <taxon>Actinomycetes</taxon>
        <taxon>Micrococcales</taxon>
        <taxon>Micrococcaceae</taxon>
        <taxon>Nesterenkonia</taxon>
    </lineage>
</organism>
<dbReference type="RefSeq" id="WP_310536417.1">
    <property type="nucleotide sequence ID" value="NZ_BAAAOC010000093.1"/>
</dbReference>
<evidence type="ECO:0008006" key="4">
    <source>
        <dbReference type="Google" id="ProtNLM"/>
    </source>
</evidence>
<comment type="caution">
    <text evidence="2">The sequence shown here is derived from an EMBL/GenBank/DDBJ whole genome shotgun (WGS) entry which is preliminary data.</text>
</comment>
<evidence type="ECO:0000313" key="3">
    <source>
        <dbReference type="Proteomes" id="UP001260872"/>
    </source>
</evidence>
<reference evidence="3" key="1">
    <citation type="submission" date="2023-07" db="EMBL/GenBank/DDBJ databases">
        <title>Description of three actinobacteria isolated from air of manufacturing shop in a pharmaceutical factory.</title>
        <authorList>
            <person name="Zhang D.-F."/>
        </authorList>
    </citation>
    <scope>NUCLEOTIDE SEQUENCE [LARGE SCALE GENOMIC DNA]</scope>
    <source>
        <strain evidence="3">CCTCC AB 207010</strain>
    </source>
</reference>